<feature type="region of interest" description="Disordered" evidence="1">
    <location>
        <begin position="522"/>
        <end position="567"/>
    </location>
</feature>
<evidence type="ECO:0000256" key="1">
    <source>
        <dbReference type="SAM" id="MobiDB-lite"/>
    </source>
</evidence>
<organism evidence="2 3">
    <name type="scientific">Zasmidium cellare ATCC 36951</name>
    <dbReference type="NCBI Taxonomy" id="1080233"/>
    <lineage>
        <taxon>Eukaryota</taxon>
        <taxon>Fungi</taxon>
        <taxon>Dikarya</taxon>
        <taxon>Ascomycota</taxon>
        <taxon>Pezizomycotina</taxon>
        <taxon>Dothideomycetes</taxon>
        <taxon>Dothideomycetidae</taxon>
        <taxon>Mycosphaerellales</taxon>
        <taxon>Mycosphaerellaceae</taxon>
        <taxon>Zasmidium</taxon>
    </lineage>
</organism>
<evidence type="ECO:0000313" key="2">
    <source>
        <dbReference type="EMBL" id="KAF2173371.1"/>
    </source>
</evidence>
<accession>A0A6A6D1Y2</accession>
<feature type="compositionally biased region" description="Polar residues" evidence="1">
    <location>
        <begin position="1031"/>
        <end position="1068"/>
    </location>
</feature>
<feature type="region of interest" description="Disordered" evidence="1">
    <location>
        <begin position="868"/>
        <end position="918"/>
    </location>
</feature>
<protein>
    <submittedName>
        <fullName evidence="2">Uncharacterized protein</fullName>
    </submittedName>
</protein>
<sequence>MSGGLGGNAAQTLKDPTTVGELFGEESTPQPDTSRRESTQPRTKTSKAKVMVDEEDLAETSTAPTNRRESTQSRKKSSKPKPMPTVDEEDDFLPDTQVERPPTGRRESAQGRKKSSKPKPKPTSDEEDFLPDTNVERPPASRRESTQSRKKSSKPKSISDGEEDFLLETNPNPASRRESTQNRKRSSKPKTANQLPPDEDDITVAPRSKKKRKKSIGSNFASDDEAPEPAPVKKTKTAIQAPTNEDGPAYTPRGKNKKKRKLSSNFASDDEGLAPPPPPPQVKAPKRKKRIEASEGEDEDEDVIPRAPSSPPPKRKRKVDSKRKKQSQKDDEYGADKASEKSKESDFPAVSLTNPYQLPTKTQAGVPKNGAAAPTPAIPSRKPYPVQQPAGNKTANEAIRDSSRPPEDLFVPSDRRGSVAQSPSIWTTARAPSAQAATLRGFTRAPSMQPTPLNRFTPTDARASVSREFGQAYHTLPTTATHVNQQDFDRTALFQLRHREQEASGAESVGIGLPASFVPASGYRAESAASSVPDKTVPGNRQSAEPGNSGSQQQAPAAGQDDWVARFGEWANSAEGVAVFSGISGNGSLSDTQPQQVGSTGQEEIDQYSAELGRVEKESERRQQAQSMSNTPAPAVDTAPSPPTQAVNGRSNSVQPARAEAPAQDPMNDFLDALGDASQKVRNNVRSPQNMAAPLNVQGDTEEAHRRQRGLSSSSSASVHSAVTQGSHSHQRSESTASDRTSTRMPAQSPLDRASVAPSRTPTRTQVQPSAAPMLRRMGGDNINTFDGAGDFSVQPQQRPFARGPGLFTPDQKMSWSQWNNVAGSQSQQIMAGYQSPFSNGMSVNPFISAPPQMLPQQGFGVPVQASRMARSVSNGSSQGSTQQRGMNGGAGQTTMPPPASPMQAASRSFQDPASQARRDSILSAYGLPNANSPPILLSQYPPQQASQRGFSVSPPRMAIPMPNGLPSIRTVPSLPPFIPGTGTPVVGQQASYHAHQMPGSGLQGPGPSTTPQRSPVQQSQQQARTPPQNTQPHPSTPQTTKPALPNIINNSEPPASSPRQEDLQLSV</sequence>
<evidence type="ECO:0000313" key="3">
    <source>
        <dbReference type="Proteomes" id="UP000799537"/>
    </source>
</evidence>
<gene>
    <name evidence="2" type="ORF">M409DRAFT_15656</name>
</gene>
<feature type="compositionally biased region" description="Polar residues" evidence="1">
    <location>
        <begin position="680"/>
        <end position="690"/>
    </location>
</feature>
<feature type="compositionally biased region" description="Basic and acidic residues" evidence="1">
    <location>
        <begin position="613"/>
        <end position="623"/>
    </location>
</feature>
<feature type="compositionally biased region" description="Polar residues" evidence="1">
    <location>
        <begin position="586"/>
        <end position="602"/>
    </location>
</feature>
<reference evidence="2" key="1">
    <citation type="journal article" date="2020" name="Stud. Mycol.">
        <title>101 Dothideomycetes genomes: a test case for predicting lifestyles and emergence of pathogens.</title>
        <authorList>
            <person name="Haridas S."/>
            <person name="Albert R."/>
            <person name="Binder M."/>
            <person name="Bloem J."/>
            <person name="Labutti K."/>
            <person name="Salamov A."/>
            <person name="Andreopoulos B."/>
            <person name="Baker S."/>
            <person name="Barry K."/>
            <person name="Bills G."/>
            <person name="Bluhm B."/>
            <person name="Cannon C."/>
            <person name="Castanera R."/>
            <person name="Culley D."/>
            <person name="Daum C."/>
            <person name="Ezra D."/>
            <person name="Gonzalez J."/>
            <person name="Henrissat B."/>
            <person name="Kuo A."/>
            <person name="Liang C."/>
            <person name="Lipzen A."/>
            <person name="Lutzoni F."/>
            <person name="Magnuson J."/>
            <person name="Mondo S."/>
            <person name="Nolan M."/>
            <person name="Ohm R."/>
            <person name="Pangilinan J."/>
            <person name="Park H.-J."/>
            <person name="Ramirez L."/>
            <person name="Alfaro M."/>
            <person name="Sun H."/>
            <person name="Tritt A."/>
            <person name="Yoshinaga Y."/>
            <person name="Zwiers L.-H."/>
            <person name="Turgeon B."/>
            <person name="Goodwin S."/>
            <person name="Spatafora J."/>
            <person name="Crous P."/>
            <person name="Grigoriev I."/>
        </authorList>
    </citation>
    <scope>NUCLEOTIDE SEQUENCE</scope>
    <source>
        <strain evidence="2">ATCC 36951</strain>
    </source>
</reference>
<feature type="compositionally biased region" description="Basic and acidic residues" evidence="1">
    <location>
        <begin position="327"/>
        <end position="346"/>
    </location>
</feature>
<feature type="compositionally biased region" description="Basic and acidic residues" evidence="1">
    <location>
        <begin position="398"/>
        <end position="417"/>
    </location>
</feature>
<dbReference type="AlphaFoldDB" id="A0A6A6D1Y2"/>
<name>A0A6A6D1Y2_ZASCE</name>
<keyword evidence="3" id="KW-1185">Reference proteome</keyword>
<feature type="compositionally biased region" description="Polar residues" evidence="1">
    <location>
        <begin position="724"/>
        <end position="746"/>
    </location>
</feature>
<dbReference type="Proteomes" id="UP000799537">
    <property type="component" value="Unassembled WGS sequence"/>
</dbReference>
<feature type="region of interest" description="Disordered" evidence="1">
    <location>
        <begin position="935"/>
        <end position="1068"/>
    </location>
</feature>
<feature type="region of interest" description="Disordered" evidence="1">
    <location>
        <begin position="580"/>
        <end position="771"/>
    </location>
</feature>
<feature type="compositionally biased region" description="Polar residues" evidence="1">
    <location>
        <begin position="758"/>
        <end position="769"/>
    </location>
</feature>
<feature type="region of interest" description="Disordered" evidence="1">
    <location>
        <begin position="1"/>
        <end position="433"/>
    </location>
</feature>
<feature type="compositionally biased region" description="Low complexity" evidence="1">
    <location>
        <begin position="712"/>
        <end position="723"/>
    </location>
</feature>
<feature type="compositionally biased region" description="Polar residues" evidence="1">
    <location>
        <begin position="941"/>
        <end position="951"/>
    </location>
</feature>
<dbReference type="GeneID" id="54556558"/>
<feature type="compositionally biased region" description="Polar residues" evidence="1">
    <location>
        <begin position="644"/>
        <end position="655"/>
    </location>
</feature>
<feature type="compositionally biased region" description="Basic residues" evidence="1">
    <location>
        <begin position="313"/>
        <end position="326"/>
    </location>
</feature>
<proteinExistence type="predicted"/>
<feature type="compositionally biased region" description="Basic residues" evidence="1">
    <location>
        <begin position="111"/>
        <end position="120"/>
    </location>
</feature>
<feature type="compositionally biased region" description="Polar residues" evidence="1">
    <location>
        <begin position="539"/>
        <end position="548"/>
    </location>
</feature>
<dbReference type="EMBL" id="ML993579">
    <property type="protein sequence ID" value="KAF2173371.1"/>
    <property type="molecule type" value="Genomic_DNA"/>
</dbReference>
<feature type="compositionally biased region" description="Polar residues" evidence="1">
    <location>
        <begin position="351"/>
        <end position="363"/>
    </location>
</feature>
<dbReference type="RefSeq" id="XP_033674260.1">
    <property type="nucleotide sequence ID" value="XM_033803286.1"/>
</dbReference>
<feature type="compositionally biased region" description="Polar residues" evidence="1">
    <location>
        <begin position="872"/>
        <end position="886"/>
    </location>
</feature>
<feature type="compositionally biased region" description="Low complexity" evidence="1">
    <location>
        <begin position="549"/>
        <end position="560"/>
    </location>
</feature>
<feature type="compositionally biased region" description="Low complexity" evidence="1">
    <location>
        <begin position="1008"/>
        <end position="1029"/>
    </location>
</feature>